<dbReference type="STRING" id="644352.J3PJJ3"/>
<dbReference type="Pfam" id="PF20246">
    <property type="entry name" value="DUF6601"/>
    <property type="match status" value="1"/>
</dbReference>
<dbReference type="EMBL" id="GL385427">
    <property type="protein sequence ID" value="EJT68749.1"/>
    <property type="molecule type" value="Genomic_DNA"/>
</dbReference>
<name>J3PJJ3_GAET3</name>
<dbReference type="PANTHER" id="PTHR34414">
    <property type="entry name" value="HET DOMAIN-CONTAINING PROTEIN-RELATED"/>
    <property type="match status" value="1"/>
</dbReference>
<dbReference type="OrthoDB" id="5086500at2759"/>
<evidence type="ECO:0000313" key="4">
    <source>
        <dbReference type="Proteomes" id="UP000006039"/>
    </source>
</evidence>
<reference evidence="3" key="4">
    <citation type="journal article" date="2015" name="G3 (Bethesda)">
        <title>Genome sequences of three phytopathogenic species of the Magnaporthaceae family of fungi.</title>
        <authorList>
            <person name="Okagaki L.H."/>
            <person name="Nunes C.C."/>
            <person name="Sailsbery J."/>
            <person name="Clay B."/>
            <person name="Brown D."/>
            <person name="John T."/>
            <person name="Oh Y."/>
            <person name="Young N."/>
            <person name="Fitzgerald M."/>
            <person name="Haas B.J."/>
            <person name="Zeng Q."/>
            <person name="Young S."/>
            <person name="Adiconis X."/>
            <person name="Fan L."/>
            <person name="Levin J.Z."/>
            <person name="Mitchell T.K."/>
            <person name="Okubara P.A."/>
            <person name="Farman M.L."/>
            <person name="Kohn L.M."/>
            <person name="Birren B."/>
            <person name="Ma L.-J."/>
            <person name="Dean R.A."/>
        </authorList>
    </citation>
    <scope>NUCLEOTIDE SEQUENCE</scope>
    <source>
        <strain evidence="3">R3-111a-1</strain>
    </source>
</reference>
<reference evidence="3" key="5">
    <citation type="submission" date="2018-04" db="UniProtKB">
        <authorList>
            <consortium name="EnsemblFungi"/>
        </authorList>
    </citation>
    <scope>IDENTIFICATION</scope>
    <source>
        <strain evidence="3">R3-111a-1</strain>
    </source>
</reference>
<reference evidence="2" key="2">
    <citation type="submission" date="2010-07" db="EMBL/GenBank/DDBJ databases">
        <authorList>
            <consortium name="The Broad Institute Genome Sequencing Platform"/>
            <consortium name="Broad Institute Genome Sequencing Center for Infectious Disease"/>
            <person name="Ma L.-J."/>
            <person name="Dead R."/>
            <person name="Young S."/>
            <person name="Zeng Q."/>
            <person name="Koehrsen M."/>
            <person name="Alvarado L."/>
            <person name="Berlin A."/>
            <person name="Chapman S.B."/>
            <person name="Chen Z."/>
            <person name="Freedman E."/>
            <person name="Gellesch M."/>
            <person name="Goldberg J."/>
            <person name="Griggs A."/>
            <person name="Gujja S."/>
            <person name="Heilman E.R."/>
            <person name="Heiman D."/>
            <person name="Hepburn T."/>
            <person name="Howarth C."/>
            <person name="Jen D."/>
            <person name="Larson L."/>
            <person name="Mehta T."/>
            <person name="Neiman D."/>
            <person name="Pearson M."/>
            <person name="Roberts A."/>
            <person name="Saif S."/>
            <person name="Shea T."/>
            <person name="Shenoy N."/>
            <person name="Sisk P."/>
            <person name="Stolte C."/>
            <person name="Sykes S."/>
            <person name="Walk T."/>
            <person name="White J."/>
            <person name="Yandava C."/>
            <person name="Haas B."/>
            <person name="Nusbaum C."/>
            <person name="Birren B."/>
        </authorList>
    </citation>
    <scope>NUCLEOTIDE SEQUENCE</scope>
    <source>
        <strain evidence="2">R3-111a-1</strain>
    </source>
</reference>
<dbReference type="GeneID" id="20354137"/>
<dbReference type="PANTHER" id="PTHR34414:SF1">
    <property type="entry name" value="SUBTILISIN-LIKE SERINE PROTEASE"/>
    <property type="match status" value="1"/>
</dbReference>
<gene>
    <name evidence="3" type="primary">20354137</name>
    <name evidence="2" type="ORF">GGTG_13679</name>
</gene>
<proteinExistence type="predicted"/>
<sequence>MGRGVVESLSETFHTSSGFIDVSERYRYGEIRLTRLDFYARLLVGLHTRYQSLEPQYSDYFARIYGPILFCIGILSLVLSSLY</sequence>
<feature type="transmembrane region" description="Helical" evidence="1">
    <location>
        <begin position="60"/>
        <end position="82"/>
    </location>
</feature>
<dbReference type="RefSeq" id="XP_009229860.1">
    <property type="nucleotide sequence ID" value="XM_009231596.1"/>
</dbReference>
<evidence type="ECO:0000313" key="2">
    <source>
        <dbReference type="EMBL" id="EJT68749.1"/>
    </source>
</evidence>
<keyword evidence="4" id="KW-1185">Reference proteome</keyword>
<dbReference type="InterPro" id="IPR046536">
    <property type="entry name" value="DUF6601"/>
</dbReference>
<keyword evidence="1" id="KW-1133">Transmembrane helix</keyword>
<dbReference type="Proteomes" id="UP000006039">
    <property type="component" value="Unassembled WGS sequence"/>
</dbReference>
<evidence type="ECO:0000313" key="3">
    <source>
        <dbReference type="EnsemblFungi" id="EJT68749"/>
    </source>
</evidence>
<reference evidence="4" key="1">
    <citation type="submission" date="2010-07" db="EMBL/GenBank/DDBJ databases">
        <title>The genome sequence of Gaeumannomyces graminis var. tritici strain R3-111a-1.</title>
        <authorList>
            <consortium name="The Broad Institute Genome Sequencing Platform"/>
            <person name="Ma L.-J."/>
            <person name="Dead R."/>
            <person name="Young S."/>
            <person name="Zeng Q."/>
            <person name="Koehrsen M."/>
            <person name="Alvarado L."/>
            <person name="Berlin A."/>
            <person name="Chapman S.B."/>
            <person name="Chen Z."/>
            <person name="Freedman E."/>
            <person name="Gellesch M."/>
            <person name="Goldberg J."/>
            <person name="Griggs A."/>
            <person name="Gujja S."/>
            <person name="Heilman E.R."/>
            <person name="Heiman D."/>
            <person name="Hepburn T."/>
            <person name="Howarth C."/>
            <person name="Jen D."/>
            <person name="Larson L."/>
            <person name="Mehta T."/>
            <person name="Neiman D."/>
            <person name="Pearson M."/>
            <person name="Roberts A."/>
            <person name="Saif S."/>
            <person name="Shea T."/>
            <person name="Shenoy N."/>
            <person name="Sisk P."/>
            <person name="Stolte C."/>
            <person name="Sykes S."/>
            <person name="Walk T."/>
            <person name="White J."/>
            <person name="Yandava C."/>
            <person name="Haas B."/>
            <person name="Nusbaum C."/>
            <person name="Birren B."/>
        </authorList>
    </citation>
    <scope>NUCLEOTIDE SEQUENCE [LARGE SCALE GENOMIC DNA]</scope>
    <source>
        <strain evidence="4">R3-111a-1</strain>
    </source>
</reference>
<accession>J3PJJ3</accession>
<dbReference type="AlphaFoldDB" id="J3PJJ3"/>
<keyword evidence="1" id="KW-0812">Transmembrane</keyword>
<organism evidence="2">
    <name type="scientific">Gaeumannomyces tritici (strain R3-111a-1)</name>
    <name type="common">Wheat and barley take-all root rot fungus</name>
    <name type="synonym">Gaeumannomyces graminis var. tritici</name>
    <dbReference type="NCBI Taxonomy" id="644352"/>
    <lineage>
        <taxon>Eukaryota</taxon>
        <taxon>Fungi</taxon>
        <taxon>Dikarya</taxon>
        <taxon>Ascomycota</taxon>
        <taxon>Pezizomycotina</taxon>
        <taxon>Sordariomycetes</taxon>
        <taxon>Sordariomycetidae</taxon>
        <taxon>Magnaporthales</taxon>
        <taxon>Magnaporthaceae</taxon>
        <taxon>Gaeumannomyces</taxon>
    </lineage>
</organism>
<reference evidence="2" key="3">
    <citation type="submission" date="2010-09" db="EMBL/GenBank/DDBJ databases">
        <title>Annotation of Gaeumannomyces graminis var. tritici R3-111a-1.</title>
        <authorList>
            <consortium name="The Broad Institute Genome Sequencing Platform"/>
            <person name="Ma L.-J."/>
            <person name="Dead R."/>
            <person name="Young S.K."/>
            <person name="Zeng Q."/>
            <person name="Gargeya S."/>
            <person name="Fitzgerald M."/>
            <person name="Haas B."/>
            <person name="Abouelleil A."/>
            <person name="Alvarado L."/>
            <person name="Arachchi H.M."/>
            <person name="Berlin A."/>
            <person name="Brown A."/>
            <person name="Chapman S.B."/>
            <person name="Chen Z."/>
            <person name="Dunbar C."/>
            <person name="Freedman E."/>
            <person name="Gearin G."/>
            <person name="Gellesch M."/>
            <person name="Goldberg J."/>
            <person name="Griggs A."/>
            <person name="Gujja S."/>
            <person name="Heiman D."/>
            <person name="Howarth C."/>
            <person name="Larson L."/>
            <person name="Lui A."/>
            <person name="MacDonald P.J.P."/>
            <person name="Mehta T."/>
            <person name="Montmayeur A."/>
            <person name="Murphy C."/>
            <person name="Neiman D."/>
            <person name="Pearson M."/>
            <person name="Priest M."/>
            <person name="Roberts A."/>
            <person name="Saif S."/>
            <person name="Shea T."/>
            <person name="Shenoy N."/>
            <person name="Sisk P."/>
            <person name="Stolte C."/>
            <person name="Sykes S."/>
            <person name="Yandava C."/>
            <person name="Wortman J."/>
            <person name="Nusbaum C."/>
            <person name="Birren B."/>
        </authorList>
    </citation>
    <scope>NUCLEOTIDE SEQUENCE</scope>
    <source>
        <strain evidence="2">R3-111a-1</strain>
    </source>
</reference>
<protein>
    <submittedName>
        <fullName evidence="2 3">Uncharacterized protein</fullName>
    </submittedName>
</protein>
<dbReference type="EnsemblFungi" id="EJT68749">
    <property type="protein sequence ID" value="EJT68749"/>
    <property type="gene ID" value="GGTG_13679"/>
</dbReference>
<keyword evidence="1" id="KW-0472">Membrane</keyword>
<dbReference type="VEuPathDB" id="FungiDB:GGTG_13679"/>
<evidence type="ECO:0000256" key="1">
    <source>
        <dbReference type="SAM" id="Phobius"/>
    </source>
</evidence>
<dbReference type="HOGENOM" id="CLU_2542706_0_0_1"/>